<keyword evidence="3" id="KW-1185">Reference proteome</keyword>
<proteinExistence type="predicted"/>
<dbReference type="EMBL" id="JAHUTI010082802">
    <property type="protein sequence ID" value="MED6259247.1"/>
    <property type="molecule type" value="Genomic_DNA"/>
</dbReference>
<sequence length="107" mass="11889">MSLNQKRNGRFLPFGHKILRNQGVNIQASVCGFKTHWKRGLPLNKKCSCSDEARGSSVLSTSDLSRPGREEDPGNKNKRSTLMVYVQYSQGCLGDPHLMWSLSPPVG</sequence>
<name>A0ABU7C8H0_9TELE</name>
<feature type="compositionally biased region" description="Basic and acidic residues" evidence="1">
    <location>
        <begin position="66"/>
        <end position="75"/>
    </location>
</feature>
<feature type="region of interest" description="Disordered" evidence="1">
    <location>
        <begin position="49"/>
        <end position="78"/>
    </location>
</feature>
<organism evidence="2 3">
    <name type="scientific">Ataeniobius toweri</name>
    <dbReference type="NCBI Taxonomy" id="208326"/>
    <lineage>
        <taxon>Eukaryota</taxon>
        <taxon>Metazoa</taxon>
        <taxon>Chordata</taxon>
        <taxon>Craniata</taxon>
        <taxon>Vertebrata</taxon>
        <taxon>Euteleostomi</taxon>
        <taxon>Actinopterygii</taxon>
        <taxon>Neopterygii</taxon>
        <taxon>Teleostei</taxon>
        <taxon>Neoteleostei</taxon>
        <taxon>Acanthomorphata</taxon>
        <taxon>Ovalentaria</taxon>
        <taxon>Atherinomorphae</taxon>
        <taxon>Cyprinodontiformes</taxon>
        <taxon>Goodeidae</taxon>
        <taxon>Ataeniobius</taxon>
    </lineage>
</organism>
<evidence type="ECO:0000313" key="2">
    <source>
        <dbReference type="EMBL" id="MED6259247.1"/>
    </source>
</evidence>
<dbReference type="Proteomes" id="UP001345963">
    <property type="component" value="Unassembled WGS sequence"/>
</dbReference>
<comment type="caution">
    <text evidence="2">The sequence shown here is derived from an EMBL/GenBank/DDBJ whole genome shotgun (WGS) entry which is preliminary data.</text>
</comment>
<accession>A0ABU7C8H0</accession>
<protein>
    <submittedName>
        <fullName evidence="2">Uncharacterized protein</fullName>
    </submittedName>
</protein>
<evidence type="ECO:0000313" key="3">
    <source>
        <dbReference type="Proteomes" id="UP001345963"/>
    </source>
</evidence>
<gene>
    <name evidence="2" type="ORF">ATANTOWER_019660</name>
</gene>
<reference evidence="2 3" key="1">
    <citation type="submission" date="2021-07" db="EMBL/GenBank/DDBJ databases">
        <authorList>
            <person name="Palmer J.M."/>
        </authorList>
    </citation>
    <scope>NUCLEOTIDE SEQUENCE [LARGE SCALE GENOMIC DNA]</scope>
    <source>
        <strain evidence="2 3">AT_MEX2019</strain>
        <tissue evidence="2">Muscle</tissue>
    </source>
</reference>
<evidence type="ECO:0000256" key="1">
    <source>
        <dbReference type="SAM" id="MobiDB-lite"/>
    </source>
</evidence>